<dbReference type="Proteomes" id="UP000054721">
    <property type="component" value="Unassembled WGS sequence"/>
</dbReference>
<sequence>MRKNKFKGICIEPAHTEIMSAEQSEQWNWYLFTNQFYANFNMSAMHLLCGISCKDCWKIH</sequence>
<comment type="caution">
    <text evidence="1">The sequence shown here is derived from an EMBL/GenBank/DDBJ whole genome shotgun (WGS) entry which is preliminary data.</text>
</comment>
<reference evidence="1 2" key="1">
    <citation type="submission" date="2015-05" db="EMBL/GenBank/DDBJ databases">
        <title>Evolution of Trichinella species and genotypes.</title>
        <authorList>
            <person name="Korhonen P.K."/>
            <person name="Edoardo P."/>
            <person name="Giuseppe L.R."/>
            <person name="Gasser R.B."/>
        </authorList>
    </citation>
    <scope>NUCLEOTIDE SEQUENCE [LARGE SCALE GENOMIC DNA]</scope>
    <source>
        <strain evidence="1">ISS10</strain>
    </source>
</reference>
<dbReference type="AlphaFoldDB" id="A0A0V1L1Y9"/>
<protein>
    <submittedName>
        <fullName evidence="1">Uncharacterized protein</fullName>
    </submittedName>
</protein>
<keyword evidence="2" id="KW-1185">Reference proteome</keyword>
<gene>
    <name evidence="1" type="ORF">T02_4063</name>
</gene>
<evidence type="ECO:0000313" key="2">
    <source>
        <dbReference type="Proteomes" id="UP000054721"/>
    </source>
</evidence>
<proteinExistence type="predicted"/>
<accession>A0A0V1L1Y9</accession>
<evidence type="ECO:0000313" key="1">
    <source>
        <dbReference type="EMBL" id="KRZ53576.1"/>
    </source>
</evidence>
<dbReference type="EMBL" id="JYDW01000161">
    <property type="protein sequence ID" value="KRZ53576.1"/>
    <property type="molecule type" value="Genomic_DNA"/>
</dbReference>
<name>A0A0V1L1Y9_9BILA</name>
<organism evidence="1 2">
    <name type="scientific">Trichinella nativa</name>
    <dbReference type="NCBI Taxonomy" id="6335"/>
    <lineage>
        <taxon>Eukaryota</taxon>
        <taxon>Metazoa</taxon>
        <taxon>Ecdysozoa</taxon>
        <taxon>Nematoda</taxon>
        <taxon>Enoplea</taxon>
        <taxon>Dorylaimia</taxon>
        <taxon>Trichinellida</taxon>
        <taxon>Trichinellidae</taxon>
        <taxon>Trichinella</taxon>
    </lineage>
</organism>